<feature type="transmembrane region" description="Helical" evidence="6">
    <location>
        <begin position="38"/>
        <end position="56"/>
    </location>
</feature>
<dbReference type="Proteomes" id="UP000271272">
    <property type="component" value="Unassembled WGS sequence"/>
</dbReference>
<dbReference type="PRINTS" id="PR01988">
    <property type="entry name" value="EXPORTERBACE"/>
</dbReference>
<feature type="transmembrane region" description="Helical" evidence="6">
    <location>
        <begin position="92"/>
        <end position="116"/>
    </location>
</feature>
<dbReference type="PANTHER" id="PTHR23513">
    <property type="entry name" value="INTEGRAL MEMBRANE EFFLUX PROTEIN-RELATED"/>
    <property type="match status" value="1"/>
</dbReference>
<feature type="transmembrane region" description="Helical" evidence="6">
    <location>
        <begin position="357"/>
        <end position="379"/>
    </location>
</feature>
<dbReference type="InterPro" id="IPR022324">
    <property type="entry name" value="Bacilysin_exporter_BacE_put"/>
</dbReference>
<dbReference type="InterPro" id="IPR011701">
    <property type="entry name" value="MFS"/>
</dbReference>
<evidence type="ECO:0000256" key="6">
    <source>
        <dbReference type="SAM" id="Phobius"/>
    </source>
</evidence>
<keyword evidence="3 6" id="KW-0812">Transmembrane</keyword>
<comment type="subcellular location">
    <subcellularLocation>
        <location evidence="1">Cell membrane</location>
        <topology evidence="1">Multi-pass membrane protein</topology>
    </subcellularLocation>
</comment>
<proteinExistence type="predicted"/>
<sequence>MSGRDVGLFAFARGISNFGGNGAHVALLVVLAAEGGSYIGFYMGAVAFVSVTFAPLNGYLADKASAKHVLVTSDLLCAGCFLAAALSQGATIWIITFGVLSALFEGPSNTAGIAAIGRQDDERVSQVLGTVESARNVGNVIGPAASAVLVSSFGASFAFAANSLTFLVSACAISLIHGFPAAESGNHQSRFGGFAEVLGNTALRRLVVAWIIVAAVASLLVVSDPFRAEEISSTEDFSGLLGVVLSARALGALSGSALVASRSSARGGVLTVVGIAIMCAALAGMGMLENSVTIVMCSFMFGFGDSFAFVGRVTLTSRLVDRSVLGKAQAGFDACIGVVLTIAPPAAALMVSDLGPAGAQIISSAILLSAALLVLFGVLRHASRKTSALRSSTP</sequence>
<protein>
    <submittedName>
        <fullName evidence="7">MFS transporter</fullName>
    </submittedName>
</protein>
<feature type="transmembrane region" description="Helical" evidence="6">
    <location>
        <begin position="237"/>
        <end position="260"/>
    </location>
</feature>
<gene>
    <name evidence="7" type="ORF">EII10_08850</name>
</gene>
<dbReference type="InterPro" id="IPR036259">
    <property type="entry name" value="MFS_trans_sf"/>
</dbReference>
<evidence type="ECO:0000256" key="1">
    <source>
        <dbReference type="ARBA" id="ARBA00004651"/>
    </source>
</evidence>
<evidence type="ECO:0000256" key="4">
    <source>
        <dbReference type="ARBA" id="ARBA00022989"/>
    </source>
</evidence>
<dbReference type="GO" id="GO:0022857">
    <property type="term" value="F:transmembrane transporter activity"/>
    <property type="evidence" value="ECO:0007669"/>
    <property type="project" value="InterPro"/>
</dbReference>
<evidence type="ECO:0000313" key="7">
    <source>
        <dbReference type="EMBL" id="RRD28583.1"/>
    </source>
</evidence>
<accession>A0A3P1V7H3</accession>
<evidence type="ECO:0000256" key="5">
    <source>
        <dbReference type="ARBA" id="ARBA00023136"/>
    </source>
</evidence>
<keyword evidence="8" id="KW-1185">Reference proteome</keyword>
<keyword evidence="5 6" id="KW-0472">Membrane</keyword>
<dbReference type="AlphaFoldDB" id="A0A3P1V7H3"/>
<reference evidence="7 8" key="1">
    <citation type="submission" date="2018-11" db="EMBL/GenBank/DDBJ databases">
        <title>Genomes From Bacteria Associated with the Canine Oral Cavity: a Test Case for Automated Genome-Based Taxonomic Assignment.</title>
        <authorList>
            <person name="Coil D.A."/>
            <person name="Jospin G."/>
            <person name="Darling A.E."/>
            <person name="Wallis C."/>
            <person name="Davis I.J."/>
            <person name="Harris S."/>
            <person name="Eisen J.A."/>
            <person name="Holcombe L.J."/>
            <person name="O'Flynn C."/>
        </authorList>
    </citation>
    <scope>NUCLEOTIDE SEQUENCE [LARGE SCALE GENOMIC DNA]</scope>
    <source>
        <strain evidence="7 8">OH5050</strain>
    </source>
</reference>
<dbReference type="Gene3D" id="1.20.1250.20">
    <property type="entry name" value="MFS general substrate transporter like domains"/>
    <property type="match status" value="1"/>
</dbReference>
<comment type="caution">
    <text evidence="7">The sequence shown here is derived from an EMBL/GenBank/DDBJ whole genome shotgun (WGS) entry which is preliminary data.</text>
</comment>
<feature type="transmembrane region" description="Helical" evidence="6">
    <location>
        <begin position="330"/>
        <end position="351"/>
    </location>
</feature>
<keyword evidence="4 6" id="KW-1133">Transmembrane helix</keyword>
<keyword evidence="2" id="KW-1003">Cell membrane</keyword>
<dbReference type="Pfam" id="PF07690">
    <property type="entry name" value="MFS_1"/>
    <property type="match status" value="1"/>
</dbReference>
<dbReference type="EMBL" id="RQZC01000015">
    <property type="protein sequence ID" value="RRD28583.1"/>
    <property type="molecule type" value="Genomic_DNA"/>
</dbReference>
<evidence type="ECO:0000256" key="2">
    <source>
        <dbReference type="ARBA" id="ARBA00022475"/>
    </source>
</evidence>
<organism evidence="7 8">
    <name type="scientific">Actinomyces bowdenii</name>
    <dbReference type="NCBI Taxonomy" id="131109"/>
    <lineage>
        <taxon>Bacteria</taxon>
        <taxon>Bacillati</taxon>
        <taxon>Actinomycetota</taxon>
        <taxon>Actinomycetes</taxon>
        <taxon>Actinomycetales</taxon>
        <taxon>Actinomycetaceae</taxon>
        <taxon>Actinomyces</taxon>
    </lineage>
</organism>
<feature type="transmembrane region" description="Helical" evidence="6">
    <location>
        <begin position="267"/>
        <end position="286"/>
    </location>
</feature>
<feature type="transmembrane region" description="Helical" evidence="6">
    <location>
        <begin position="292"/>
        <end position="310"/>
    </location>
</feature>
<dbReference type="RefSeq" id="WP_124934147.1">
    <property type="nucleotide sequence ID" value="NZ_RQZC01000015.1"/>
</dbReference>
<dbReference type="GO" id="GO:0005886">
    <property type="term" value="C:plasma membrane"/>
    <property type="evidence" value="ECO:0007669"/>
    <property type="project" value="UniProtKB-SubCell"/>
</dbReference>
<evidence type="ECO:0000256" key="3">
    <source>
        <dbReference type="ARBA" id="ARBA00022692"/>
    </source>
</evidence>
<feature type="transmembrane region" description="Helical" evidence="6">
    <location>
        <begin position="203"/>
        <end position="222"/>
    </location>
</feature>
<dbReference type="SUPFAM" id="SSF103473">
    <property type="entry name" value="MFS general substrate transporter"/>
    <property type="match status" value="1"/>
</dbReference>
<name>A0A3P1V7H3_9ACTO</name>
<evidence type="ECO:0000313" key="8">
    <source>
        <dbReference type="Proteomes" id="UP000271272"/>
    </source>
</evidence>
<dbReference type="PANTHER" id="PTHR23513:SF6">
    <property type="entry name" value="MAJOR FACILITATOR SUPERFAMILY ASSOCIATED DOMAIN-CONTAINING PROTEIN"/>
    <property type="match status" value="1"/>
</dbReference>
<feature type="transmembrane region" description="Helical" evidence="6">
    <location>
        <begin position="164"/>
        <end position="182"/>
    </location>
</feature>